<proteinExistence type="predicted"/>
<feature type="transmembrane region" description="Helical" evidence="4">
    <location>
        <begin position="343"/>
        <end position="369"/>
    </location>
</feature>
<dbReference type="PROSITE" id="PS00622">
    <property type="entry name" value="HTH_LUXR_1"/>
    <property type="match status" value="1"/>
</dbReference>
<dbReference type="Gene3D" id="1.10.10.10">
    <property type="entry name" value="Winged helix-like DNA-binding domain superfamily/Winged helix DNA-binding domain"/>
    <property type="match status" value="1"/>
</dbReference>
<dbReference type="GO" id="GO:0006355">
    <property type="term" value="P:regulation of DNA-templated transcription"/>
    <property type="evidence" value="ECO:0007669"/>
    <property type="project" value="InterPro"/>
</dbReference>
<comment type="caution">
    <text evidence="7">The sequence shown here is derived from an EMBL/GenBank/DDBJ whole genome shotgun (WGS) entry which is preliminary data.</text>
</comment>
<protein>
    <recommendedName>
        <fullName evidence="5">HTH luxR-type domain-containing protein</fullName>
    </recommendedName>
</protein>
<dbReference type="PROSITE" id="PS50043">
    <property type="entry name" value="HTH_LUXR_2"/>
    <property type="match status" value="1"/>
</dbReference>
<dbReference type="CDD" id="cd06170">
    <property type="entry name" value="LuxR_C_like"/>
    <property type="match status" value="1"/>
</dbReference>
<keyword evidence="4" id="KW-0812">Transmembrane</keyword>
<evidence type="ECO:0000256" key="4">
    <source>
        <dbReference type="SAM" id="Phobius"/>
    </source>
</evidence>
<evidence type="ECO:0000313" key="9">
    <source>
        <dbReference type="Proteomes" id="UP000270112"/>
    </source>
</evidence>
<feature type="transmembrane region" description="Helical" evidence="4">
    <location>
        <begin position="178"/>
        <end position="197"/>
    </location>
</feature>
<dbReference type="AlphaFoldDB" id="A0A3N0IXD4"/>
<gene>
    <name evidence="6" type="ORF">C1876_15410</name>
    <name evidence="7" type="ORF">DMP09_08870</name>
</gene>
<reference evidence="6 8" key="1">
    <citation type="journal article" date="2018" name="Elife">
        <title>Discovery and characterization of a prevalent human gut bacterial enzyme sufficient for the inactivation of a family of plant toxins.</title>
        <authorList>
            <person name="Koppel N."/>
            <person name="Bisanz J.E."/>
            <person name="Pandelia M.E."/>
            <person name="Turnbaugh P.J."/>
            <person name="Balskus E.P."/>
        </authorList>
    </citation>
    <scope>NUCLEOTIDE SEQUENCE [LARGE SCALE GENOMIC DNA]</scope>
    <source>
        <strain evidence="6 8">DSM 16107</strain>
    </source>
</reference>
<dbReference type="InterPro" id="IPR016032">
    <property type="entry name" value="Sig_transdc_resp-reg_C-effctor"/>
</dbReference>
<feature type="transmembrane region" description="Helical" evidence="4">
    <location>
        <begin position="65"/>
        <end position="82"/>
    </location>
</feature>
<dbReference type="PANTHER" id="PTHR44688">
    <property type="entry name" value="DNA-BINDING TRANSCRIPTIONAL ACTIVATOR DEVR_DOSR"/>
    <property type="match status" value="1"/>
</dbReference>
<feature type="transmembrane region" description="Helical" evidence="4">
    <location>
        <begin position="228"/>
        <end position="248"/>
    </location>
</feature>
<evidence type="ECO:0000313" key="6">
    <source>
        <dbReference type="EMBL" id="RDB65471.1"/>
    </source>
</evidence>
<dbReference type="Pfam" id="PF00196">
    <property type="entry name" value="GerE"/>
    <property type="match status" value="1"/>
</dbReference>
<dbReference type="PRINTS" id="PR00038">
    <property type="entry name" value="HTHLUXR"/>
</dbReference>
<reference evidence="9" key="2">
    <citation type="submission" date="2018-05" db="EMBL/GenBank/DDBJ databases">
        <title>Genome Sequencing of selected type strains of the family Eggerthellaceae.</title>
        <authorList>
            <person name="Danylec N."/>
            <person name="Stoll D.A."/>
            <person name="Doetsch A."/>
            <person name="Huch M."/>
        </authorList>
    </citation>
    <scope>NUCLEOTIDE SEQUENCE [LARGE SCALE GENOMIC DNA]</scope>
    <source>
        <strain evidence="9">DSM 16107</strain>
    </source>
</reference>
<evidence type="ECO:0000313" key="8">
    <source>
        <dbReference type="Proteomes" id="UP000253817"/>
    </source>
</evidence>
<keyword evidence="2" id="KW-0238">DNA-binding</keyword>
<evidence type="ECO:0000259" key="5">
    <source>
        <dbReference type="PROSITE" id="PS50043"/>
    </source>
</evidence>
<dbReference type="InterPro" id="IPR000792">
    <property type="entry name" value="Tscrpt_reg_LuxR_C"/>
</dbReference>
<evidence type="ECO:0000313" key="7">
    <source>
        <dbReference type="EMBL" id="RNM41638.1"/>
    </source>
</evidence>
<feature type="transmembrane region" description="Helical" evidence="4">
    <location>
        <begin position="123"/>
        <end position="142"/>
    </location>
</feature>
<dbReference type="Proteomes" id="UP000253817">
    <property type="component" value="Unassembled WGS sequence"/>
</dbReference>
<dbReference type="SUPFAM" id="SSF46894">
    <property type="entry name" value="C-terminal effector domain of the bipartite response regulators"/>
    <property type="match status" value="1"/>
</dbReference>
<keyword evidence="4" id="KW-1133">Transmembrane helix</keyword>
<feature type="transmembrane region" description="Helical" evidence="4">
    <location>
        <begin position="154"/>
        <end position="172"/>
    </location>
</feature>
<dbReference type="SMART" id="SM00421">
    <property type="entry name" value="HTH_LUXR"/>
    <property type="match status" value="1"/>
</dbReference>
<feature type="transmembrane region" description="Helical" evidence="4">
    <location>
        <begin position="375"/>
        <end position="397"/>
    </location>
</feature>
<dbReference type="GO" id="GO:0003677">
    <property type="term" value="F:DNA binding"/>
    <property type="evidence" value="ECO:0007669"/>
    <property type="project" value="UniProtKB-KW"/>
</dbReference>
<dbReference type="InterPro" id="IPR036388">
    <property type="entry name" value="WH-like_DNA-bd_sf"/>
</dbReference>
<feature type="transmembrane region" description="Helical" evidence="4">
    <location>
        <begin position="94"/>
        <end position="117"/>
    </location>
</feature>
<dbReference type="EMBL" id="QICC01000031">
    <property type="protein sequence ID" value="RNM41638.1"/>
    <property type="molecule type" value="Genomic_DNA"/>
</dbReference>
<feature type="transmembrane region" description="Helical" evidence="4">
    <location>
        <begin position="286"/>
        <end position="305"/>
    </location>
</feature>
<organism evidence="7 9">
    <name type="scientific">Eggerthella sinensis</name>
    <dbReference type="NCBI Taxonomy" id="242230"/>
    <lineage>
        <taxon>Bacteria</taxon>
        <taxon>Bacillati</taxon>
        <taxon>Actinomycetota</taxon>
        <taxon>Coriobacteriia</taxon>
        <taxon>Eggerthellales</taxon>
        <taxon>Eggerthellaceae</taxon>
        <taxon>Eggerthella</taxon>
    </lineage>
</organism>
<keyword evidence="3" id="KW-0804">Transcription</keyword>
<evidence type="ECO:0000256" key="3">
    <source>
        <dbReference type="ARBA" id="ARBA00023163"/>
    </source>
</evidence>
<dbReference type="PANTHER" id="PTHR44688:SF16">
    <property type="entry name" value="DNA-BINDING TRANSCRIPTIONAL ACTIVATOR DEVR_DOSR"/>
    <property type="match status" value="1"/>
</dbReference>
<evidence type="ECO:0000256" key="2">
    <source>
        <dbReference type="ARBA" id="ARBA00023125"/>
    </source>
</evidence>
<reference evidence="7" key="3">
    <citation type="journal article" date="2019" name="Microbiol. Resour. Announc.">
        <title>Draft Genome Sequences of Type Strains of Gordonibacter faecihominis, Paraeggerthella hongkongensis, Parvibacter caecicola,Slackia equolifaciens, Slackia faecicanis, and Slackia isoflavoniconvertens.</title>
        <authorList>
            <person name="Danylec N."/>
            <person name="Stoll D.A."/>
            <person name="Dotsch A."/>
            <person name="Huch M."/>
        </authorList>
    </citation>
    <scope>NUCLEOTIDE SEQUENCE</scope>
    <source>
        <strain evidence="7">DSM 16107</strain>
    </source>
</reference>
<keyword evidence="4" id="KW-0472">Membrane</keyword>
<keyword evidence="1" id="KW-0805">Transcription regulation</keyword>
<feature type="transmembrane region" description="Helical" evidence="4">
    <location>
        <begin position="34"/>
        <end position="53"/>
    </location>
</feature>
<name>A0A3N0IXD4_9ACTN</name>
<feature type="transmembrane region" description="Helical" evidence="4">
    <location>
        <begin position="311"/>
        <end position="331"/>
    </location>
</feature>
<evidence type="ECO:0000256" key="1">
    <source>
        <dbReference type="ARBA" id="ARBA00023015"/>
    </source>
</evidence>
<keyword evidence="8" id="KW-1185">Reference proteome</keyword>
<accession>A0A3N0IXD4</accession>
<feature type="transmembrane region" description="Helical" evidence="4">
    <location>
        <begin position="254"/>
        <end position="274"/>
    </location>
</feature>
<dbReference type="Proteomes" id="UP000270112">
    <property type="component" value="Unassembled WGS sequence"/>
</dbReference>
<feature type="domain" description="HTH luxR-type" evidence="5">
    <location>
        <begin position="430"/>
        <end position="495"/>
    </location>
</feature>
<dbReference type="EMBL" id="PPTT01000036">
    <property type="protein sequence ID" value="RDB65471.1"/>
    <property type="molecule type" value="Genomic_DNA"/>
</dbReference>
<sequence>MKLTREAGLEGCGMRVEAAHMPLGKHGAKQSFRCGDLLFLGGFSSYWCATFLIKPQVDTASSGYALLQLGVQTAVAVLVLVLSLRSAWPLRQGALQVGAVAAVLVGGFLSLIVPYSGSSYSPLAVTTAFGVGFALLFIRWLAFAFRDDGGPVRVLLPLAFALGNGLILGAVSFVPSSWLYLCGLVLLGLSVVALLCASMLQESCDSVAVGLSSSAVETRPRRVVRSPFLGLALFSLVYGVLNELLVHLGNGAHVLGVGSLIVSAVVFVLLAVSARGPLARVRIGDAFFVLLLIVAAVMLLVPFAWDRASWLVDAVVKVCYLVYQCLFFVHLAESRAQAGSRTFAMLVGAALCLWACSLAGMGVGTLVLALGDGSVLLISGVSMAVVWLCLLAGMLFFRFEKTRDAVLQDGLSESEADRDADAVRVDRIEALAGEKGLSPRETEVLSQLVKGRSVPFVAQEFSLSEHTVKTHVKHIYEKIGVHTRQELLTLFEKSAG</sequence>